<proteinExistence type="predicted"/>
<protein>
    <recommendedName>
        <fullName evidence="2">Fimbrial protein</fullName>
    </recommendedName>
</protein>
<sequence length="64" mass="6979">VDLVRYFNNNSGGNVDVNEVALVTNGYFGGAHIWMQSRDKLGATVTVPSTGQLKVTYTVELTYP</sequence>
<feature type="non-terminal residue" evidence="1">
    <location>
        <position position="1"/>
    </location>
</feature>
<gene>
    <name evidence="1" type="ORF">S03H2_47524</name>
</gene>
<name>X1J217_9ZZZZ</name>
<dbReference type="AlphaFoldDB" id="X1J217"/>
<evidence type="ECO:0008006" key="2">
    <source>
        <dbReference type="Google" id="ProtNLM"/>
    </source>
</evidence>
<dbReference type="EMBL" id="BARU01029909">
    <property type="protein sequence ID" value="GAH72404.1"/>
    <property type="molecule type" value="Genomic_DNA"/>
</dbReference>
<organism evidence="1">
    <name type="scientific">marine sediment metagenome</name>
    <dbReference type="NCBI Taxonomy" id="412755"/>
    <lineage>
        <taxon>unclassified sequences</taxon>
        <taxon>metagenomes</taxon>
        <taxon>ecological metagenomes</taxon>
    </lineage>
</organism>
<accession>X1J217</accession>
<evidence type="ECO:0000313" key="1">
    <source>
        <dbReference type="EMBL" id="GAH72404.1"/>
    </source>
</evidence>
<reference evidence="1" key="1">
    <citation type="journal article" date="2014" name="Front. Microbiol.">
        <title>High frequency of phylogenetically diverse reductive dehalogenase-homologous genes in deep subseafloor sedimentary metagenomes.</title>
        <authorList>
            <person name="Kawai M."/>
            <person name="Futagami T."/>
            <person name="Toyoda A."/>
            <person name="Takaki Y."/>
            <person name="Nishi S."/>
            <person name="Hori S."/>
            <person name="Arai W."/>
            <person name="Tsubouchi T."/>
            <person name="Morono Y."/>
            <person name="Uchiyama I."/>
            <person name="Ito T."/>
            <person name="Fujiyama A."/>
            <person name="Inagaki F."/>
            <person name="Takami H."/>
        </authorList>
    </citation>
    <scope>NUCLEOTIDE SEQUENCE</scope>
    <source>
        <strain evidence="1">Expedition CK06-06</strain>
    </source>
</reference>
<comment type="caution">
    <text evidence="1">The sequence shown here is derived from an EMBL/GenBank/DDBJ whole genome shotgun (WGS) entry which is preliminary data.</text>
</comment>